<feature type="domain" description="Transposase InsH N-terminal" evidence="2">
    <location>
        <begin position="5"/>
        <end position="82"/>
    </location>
</feature>
<sequence length="627" mass="70465">MRDRLDELFTDEDFTDWYPSDGRRGLSPARLAMVSVLQYAENLTDRQAAEAVRCRLDWKYCLGLELDDPGFDFSVLSEFRDRMARDDRADRLLAVMVDRLACAGLVKRRGAVRTDSTHVLAAVRTLNRTELVTETLRAALEQLVLADGQWLAPLITADWADRYGRPAFYHRLPKGKAALEEYVLQVGADGLGLLTAVFADDAPPRLRALPQVELLRQVWVQQYWHDGSGRLRWRDPKSHRDRLSRRDMARTAALPPGAEGRPDPDKASVPWASMEIVSPYDPEARYCQKLTAAGKKHWIGYRDHQTETCDDGPRVIVQVMTHPAPEQDIDALDAIHQALVRQGFIGLEHFVDAGYVTPESIHQAAHAHGFVLTGPVRRDPRAREHPGFTKADFVPDWEARTLTCPRGVTSPPWKPTLGDGHERLSVLFPKPACRAWPRPAEVHRQRRRTGPSHHPAARAPARDPDSSPARAGHSSVAAALRGPRRLRGHRLRDGPRARATALPLPRNRQDPRPARPHRRRNQHRPAQRALPTRHHPAPATPSHQPIPAPLPELDPMKIANSIQDLCQNRVLRVPGCLLREHPQCSRILDHHQPPTVEAFTGAGLGSVRRSNSSSMRVISRPRSCWAP</sequence>
<feature type="region of interest" description="Disordered" evidence="1">
    <location>
        <begin position="437"/>
        <end position="554"/>
    </location>
</feature>
<dbReference type="EMBL" id="CP114413">
    <property type="protein sequence ID" value="WAZ26963.1"/>
    <property type="molecule type" value="Genomic_DNA"/>
</dbReference>
<dbReference type="PANTHER" id="PTHR35604:SF2">
    <property type="entry name" value="TRANSPOSASE INSH FOR INSERTION SEQUENCE ELEMENT IS5A-RELATED"/>
    <property type="match status" value="1"/>
</dbReference>
<dbReference type="Pfam" id="PF05598">
    <property type="entry name" value="DUF772"/>
    <property type="match status" value="1"/>
</dbReference>
<evidence type="ECO:0000259" key="2">
    <source>
        <dbReference type="Pfam" id="PF05598"/>
    </source>
</evidence>
<gene>
    <name evidence="3" type="ORF">STRCI_008654</name>
</gene>
<feature type="compositionally biased region" description="Low complexity" evidence="1">
    <location>
        <begin position="466"/>
        <end position="481"/>
    </location>
</feature>
<dbReference type="PANTHER" id="PTHR35604">
    <property type="entry name" value="TRANSPOSASE INSH FOR INSERTION SEQUENCE ELEMENT IS5A-RELATED"/>
    <property type="match status" value="1"/>
</dbReference>
<feature type="region of interest" description="Disordered" evidence="1">
    <location>
        <begin position="235"/>
        <end position="268"/>
    </location>
</feature>
<protein>
    <submittedName>
        <fullName evidence="3">Transposase</fullName>
    </submittedName>
</protein>
<evidence type="ECO:0000313" key="4">
    <source>
        <dbReference type="Proteomes" id="UP001164439"/>
    </source>
</evidence>
<dbReference type="InterPro" id="IPR008490">
    <property type="entry name" value="Transposase_InsH_N"/>
</dbReference>
<evidence type="ECO:0000313" key="3">
    <source>
        <dbReference type="EMBL" id="WAZ26963.1"/>
    </source>
</evidence>
<dbReference type="Proteomes" id="UP001164439">
    <property type="component" value="Chromosome"/>
</dbReference>
<accession>A0ABY7KSH5</accession>
<evidence type="ECO:0000256" key="1">
    <source>
        <dbReference type="SAM" id="MobiDB-lite"/>
    </source>
</evidence>
<organism evidence="3 4">
    <name type="scientific">Streptomyces cinnabarinus</name>
    <dbReference type="NCBI Taxonomy" id="67287"/>
    <lineage>
        <taxon>Bacteria</taxon>
        <taxon>Bacillati</taxon>
        <taxon>Actinomycetota</taxon>
        <taxon>Actinomycetes</taxon>
        <taxon>Kitasatosporales</taxon>
        <taxon>Streptomycetaceae</taxon>
        <taxon>Streptomyces</taxon>
    </lineage>
</organism>
<name>A0ABY7KSH5_9ACTN</name>
<feature type="compositionally biased region" description="Basic residues" evidence="1">
    <location>
        <begin position="514"/>
        <end position="536"/>
    </location>
</feature>
<reference evidence="3" key="1">
    <citation type="submission" date="2022-12" db="EMBL/GenBank/DDBJ databases">
        <authorList>
            <person name="Ruckert C."/>
            <person name="Busche T."/>
            <person name="Kalinowski J."/>
            <person name="Wittmann C."/>
        </authorList>
    </citation>
    <scope>NUCLEOTIDE SEQUENCE</scope>
    <source>
        <strain evidence="3">DSM 40467</strain>
    </source>
</reference>
<proteinExistence type="predicted"/>
<keyword evidence="4" id="KW-1185">Reference proteome</keyword>